<sequence length="104" mass="12005">MEHLDKEEQKIMDLLPKGMDRPRPLKELVKLTGWSSRKVRATIYRLITIHHKAIGAIYQRPGNGYFIITNDTERNIALAPLTSQIMEMTKRAQIISNTDLESED</sequence>
<name>A0A226RG11_9LACO</name>
<organism evidence="1 2">
    <name type="scientific">Ligilactobacillus agilis</name>
    <dbReference type="NCBI Taxonomy" id="1601"/>
    <lineage>
        <taxon>Bacteria</taxon>
        <taxon>Bacillati</taxon>
        <taxon>Bacillota</taxon>
        <taxon>Bacilli</taxon>
        <taxon>Lactobacillales</taxon>
        <taxon>Lactobacillaceae</taxon>
        <taxon>Ligilactobacillus</taxon>
    </lineage>
</organism>
<comment type="caution">
    <text evidence="1">The sequence shown here is derived from an EMBL/GenBank/DDBJ whole genome shotgun (WGS) entry which is preliminary data.</text>
</comment>
<reference evidence="1 2" key="1">
    <citation type="submission" date="2016-03" db="EMBL/GenBank/DDBJ databases">
        <title>Sequencing of Lactobacillus Species from Commercial Turkeys.</title>
        <authorList>
            <person name="Johnson T.J."/>
            <person name="Youmans B.P."/>
            <person name="Case K.A."/>
        </authorList>
    </citation>
    <scope>NUCLEOTIDE SEQUENCE [LARGE SCALE GENOMIC DNA]</scope>
    <source>
        <strain evidence="1 2">UMNLA1</strain>
    </source>
</reference>
<accession>A0A226RG11</accession>
<dbReference type="Proteomes" id="UP000215261">
    <property type="component" value="Unassembled WGS sequence"/>
</dbReference>
<dbReference type="AlphaFoldDB" id="A0A226RG11"/>
<proteinExistence type="predicted"/>
<gene>
    <name evidence="1" type="ORF">AYP69_06385</name>
</gene>
<dbReference type="RefSeq" id="WP_089143946.1">
    <property type="nucleotide sequence ID" value="NZ_LUGD01000067.1"/>
</dbReference>
<evidence type="ECO:0000313" key="1">
    <source>
        <dbReference type="EMBL" id="OXS39869.1"/>
    </source>
</evidence>
<evidence type="ECO:0008006" key="3">
    <source>
        <dbReference type="Google" id="ProtNLM"/>
    </source>
</evidence>
<dbReference type="EMBL" id="LUGO01000051">
    <property type="protein sequence ID" value="OXS39869.1"/>
    <property type="molecule type" value="Genomic_DNA"/>
</dbReference>
<evidence type="ECO:0000313" key="2">
    <source>
        <dbReference type="Proteomes" id="UP000215261"/>
    </source>
</evidence>
<protein>
    <recommendedName>
        <fullName evidence="3">Helix-turn-helix type 11 domain-containing protein</fullName>
    </recommendedName>
</protein>